<name>A0A561TEC2_9ACTN</name>
<protein>
    <submittedName>
        <fullName evidence="3">Thiopeptide-type bacteriocin biosynthesis protein</fullName>
    </submittedName>
</protein>
<dbReference type="NCBIfam" id="TIGR03891">
    <property type="entry name" value="thiopep_ocin"/>
    <property type="match status" value="1"/>
</dbReference>
<dbReference type="AlphaFoldDB" id="A0A561TEC2"/>
<feature type="domain" description="Thiopeptide-type bacteriocin biosynthesis" evidence="2">
    <location>
        <begin position="753"/>
        <end position="1008"/>
    </location>
</feature>
<dbReference type="InterPro" id="IPR023809">
    <property type="entry name" value="Thiopep_bacteriocin_synth_dom"/>
</dbReference>
<sequence length="1022" mass="113668">MVPDLPGEVTDVPAYEPAGFFLLRAPALPARTYLDITADPERTDGRLLDLAGRPDVRRALLVASEDLTHSLARLDRLGAKRTRRVRSGLLRYLTRMSTRPTPFGTFSGVALGEFGPVTTARLGASPIGRTRVRADMGWLLAWIKQLEEDAGLLRHLRVMVNPMAHVAGDRVILPQADKYGQADARSVRIRFTPAVDVVLRAAVTPVPYERLLAELTTAFPEAPGEAVSGLVRQMWDLGFLVSDLRPSQTAVRPEQDLLKKLADLPVAADAADRLRTVADLAQRADGAEDLERLSTAQRALVPDHSGQTYQADAALGLRGAGLNTAIAEETADAVGTLMRLSSSFGHTSHLTQYREEFGERYGAGARVPVLTLLSPDAGLDAPPTYTNPARSVELPAQHPPDTRRMDQALLALAQQAWWNHATEVELTDAWVDRIAPRADTTDWPPAMDAYLQIAAADRQAIDRGEWRAVIRSDGLAHGGRTFGRFCDLLGDASVDRLRAYARREERLYPDVVYAELAYLPPYGRAANVAVRPAIRPYEIPVNTPASVPEDRVIALDDILVGATDSRFYLWSERLDREIVVEQHHMLSPSLAPNVARFLLEVSHDGYVMPTGFHWGTLESAPFLPRVTRGRMTLRPAQWRATAEDGAGLDAWRARFGVPRYVYMTESDHRLLLDLDHPSFRAVLEAELKRKPAVVLQEMLPSFDRLWLRDEDDEGYVSEVIVPVVLKEARRVTRQPVERQPHVPVERHVPGGAWTYLKIYAAPERHDEIIAGPLRDIVRELRERRLLDRWFYMRYADPFPHLRVRVRSDETTLTPTLLTAWGRSLVEQGLAQDLQVAGYVPETARYGGPATFDAAEAVFEANSEATAALLAVRPDIEPEFLAVAALDTLHAQWGVSTADRGRFARGTHEDETRKLFQDNRDYLCELLSPWDRFTHPRGSEHRALLEPVLATQLPAVRHAADTVRRAAADGDLVGGEDQILASLAHMQVNRLLPIDLEREARCHGLWSHVLRALRGRSAAGEAS</sequence>
<gene>
    <name evidence="3" type="ORF">FHX78_112403</name>
</gene>
<feature type="domain" description="Lantibiotic dehydratase N-terminal" evidence="1">
    <location>
        <begin position="53"/>
        <end position="683"/>
    </location>
</feature>
<dbReference type="InterPro" id="IPR006827">
    <property type="entry name" value="Lant_deHydtase_N"/>
</dbReference>
<keyword evidence="4" id="KW-1185">Reference proteome</keyword>
<dbReference type="EMBL" id="VIWV01000001">
    <property type="protein sequence ID" value="TWF85451.1"/>
    <property type="molecule type" value="Genomic_DNA"/>
</dbReference>
<dbReference type="Proteomes" id="UP000316603">
    <property type="component" value="Unassembled WGS sequence"/>
</dbReference>
<proteinExistence type="predicted"/>
<organism evidence="3 4">
    <name type="scientific">Streptomyces capillispiralis</name>
    <dbReference type="NCBI Taxonomy" id="68182"/>
    <lineage>
        <taxon>Bacteria</taxon>
        <taxon>Bacillati</taxon>
        <taxon>Actinomycetota</taxon>
        <taxon>Actinomycetes</taxon>
        <taxon>Kitasatosporales</taxon>
        <taxon>Streptomycetaceae</taxon>
        <taxon>Streptomyces</taxon>
    </lineage>
</organism>
<evidence type="ECO:0000313" key="3">
    <source>
        <dbReference type="EMBL" id="TWF85451.1"/>
    </source>
</evidence>
<dbReference type="Pfam" id="PF04738">
    <property type="entry name" value="Lant_dehydr_N"/>
    <property type="match status" value="1"/>
</dbReference>
<reference evidence="3 4" key="1">
    <citation type="submission" date="2019-06" db="EMBL/GenBank/DDBJ databases">
        <title>Sequencing the genomes of 1000 actinobacteria strains.</title>
        <authorList>
            <person name="Klenk H.-P."/>
        </authorList>
    </citation>
    <scope>NUCLEOTIDE SEQUENCE [LARGE SCALE GENOMIC DNA]</scope>
    <source>
        <strain evidence="3 4">DSM 41695</strain>
    </source>
</reference>
<comment type="caution">
    <text evidence="3">The sequence shown here is derived from an EMBL/GenBank/DDBJ whole genome shotgun (WGS) entry which is preliminary data.</text>
</comment>
<evidence type="ECO:0000259" key="1">
    <source>
        <dbReference type="Pfam" id="PF04738"/>
    </source>
</evidence>
<evidence type="ECO:0000313" key="4">
    <source>
        <dbReference type="Proteomes" id="UP000316603"/>
    </source>
</evidence>
<accession>A0A561TEC2</accession>
<evidence type="ECO:0000259" key="2">
    <source>
        <dbReference type="Pfam" id="PF14028"/>
    </source>
</evidence>
<dbReference type="Pfam" id="PF14028">
    <property type="entry name" value="Lant_dehydr_C"/>
    <property type="match status" value="1"/>
</dbReference>